<dbReference type="Gene3D" id="1.10.10.10">
    <property type="entry name" value="Winged helix-like DNA-binding domain superfamily/Winged helix DNA-binding domain"/>
    <property type="match status" value="1"/>
</dbReference>
<comment type="caution">
    <text evidence="6">The sequence shown here is derived from an EMBL/GenBank/DDBJ whole genome shotgun (WGS) entry which is preliminary data.</text>
</comment>
<dbReference type="GO" id="GO:0003677">
    <property type="term" value="F:DNA binding"/>
    <property type="evidence" value="ECO:0007669"/>
    <property type="project" value="UniProtKB-KW"/>
</dbReference>
<gene>
    <name evidence="6" type="ORF">TMES_17045</name>
</gene>
<dbReference type="Pfam" id="PF03466">
    <property type="entry name" value="LysR_substrate"/>
    <property type="match status" value="1"/>
</dbReference>
<dbReference type="Gene3D" id="3.40.190.10">
    <property type="entry name" value="Periplasmic binding protein-like II"/>
    <property type="match status" value="2"/>
</dbReference>
<dbReference type="PANTHER" id="PTHR30118:SF15">
    <property type="entry name" value="TRANSCRIPTIONAL REGULATORY PROTEIN"/>
    <property type="match status" value="1"/>
</dbReference>
<proteinExistence type="inferred from homology"/>
<dbReference type="InterPro" id="IPR050389">
    <property type="entry name" value="LysR-type_TF"/>
</dbReference>
<comment type="similarity">
    <text evidence="1">Belongs to the LysR transcriptional regulatory family.</text>
</comment>
<dbReference type="InterPro" id="IPR036390">
    <property type="entry name" value="WH_DNA-bd_sf"/>
</dbReference>
<keyword evidence="3" id="KW-0238">DNA-binding</keyword>
<dbReference type="GO" id="GO:0003700">
    <property type="term" value="F:DNA-binding transcription factor activity"/>
    <property type="evidence" value="ECO:0007669"/>
    <property type="project" value="InterPro"/>
</dbReference>
<dbReference type="PANTHER" id="PTHR30118">
    <property type="entry name" value="HTH-TYPE TRANSCRIPTIONAL REGULATOR LEUO-RELATED"/>
    <property type="match status" value="1"/>
</dbReference>
<accession>A0A1Y2KXS5</accession>
<dbReference type="EMBL" id="JFKA01000009">
    <property type="protein sequence ID" value="OSQ36774.1"/>
    <property type="molecule type" value="Genomic_DNA"/>
</dbReference>
<evidence type="ECO:0000259" key="5">
    <source>
        <dbReference type="PROSITE" id="PS50931"/>
    </source>
</evidence>
<dbReference type="Proteomes" id="UP000193391">
    <property type="component" value="Unassembled WGS sequence"/>
</dbReference>
<keyword evidence="2" id="KW-0805">Transcription regulation</keyword>
<dbReference type="STRING" id="1293891.TMES_17045"/>
<dbReference type="OrthoDB" id="9774011at2"/>
<dbReference type="InterPro" id="IPR000847">
    <property type="entry name" value="LysR_HTH_N"/>
</dbReference>
<evidence type="ECO:0000313" key="7">
    <source>
        <dbReference type="Proteomes" id="UP000193391"/>
    </source>
</evidence>
<dbReference type="SUPFAM" id="SSF53850">
    <property type="entry name" value="Periplasmic binding protein-like II"/>
    <property type="match status" value="1"/>
</dbReference>
<keyword evidence="4" id="KW-0804">Transcription</keyword>
<sequence>MNNIDVDLNLLVALDVLLAESSVTAAAQRLGLSISAMSRTLARLRAATGDPLLVRAGRGMVPTRRAEELRAHVHRLSRDAQAVLRPQMNDLDVGGLELTFTMRVSEAFMEFLSGPVVAAISKAAPGVCLRFAPKPDKDAGPLRDGTIDLEIGVIGTTAPEIRTRFLFNDRLVGLVRTGHWLLAAGGVIRPEAYAACHHIAVSKDGNTAGPIDTALHALGLARSIKVVVPGFPDAMRIARQSDLVALVPQSCVGNKQLPDHDAMSGLASFELPVATPEFKISAMWHPRMDADPAHKWLRNTVMNVCRTTYLHR</sequence>
<dbReference type="InterPro" id="IPR005119">
    <property type="entry name" value="LysR_subst-bd"/>
</dbReference>
<evidence type="ECO:0000256" key="4">
    <source>
        <dbReference type="ARBA" id="ARBA00023163"/>
    </source>
</evidence>
<evidence type="ECO:0000256" key="2">
    <source>
        <dbReference type="ARBA" id="ARBA00023015"/>
    </source>
</evidence>
<organism evidence="6 7">
    <name type="scientific">Thalassospira mesophila</name>
    <dbReference type="NCBI Taxonomy" id="1293891"/>
    <lineage>
        <taxon>Bacteria</taxon>
        <taxon>Pseudomonadati</taxon>
        <taxon>Pseudomonadota</taxon>
        <taxon>Alphaproteobacteria</taxon>
        <taxon>Rhodospirillales</taxon>
        <taxon>Thalassospiraceae</taxon>
        <taxon>Thalassospira</taxon>
    </lineage>
</organism>
<dbReference type="Pfam" id="PF00126">
    <property type="entry name" value="HTH_1"/>
    <property type="match status" value="1"/>
</dbReference>
<dbReference type="RefSeq" id="WP_085584782.1">
    <property type="nucleotide sequence ID" value="NZ_JFKA01000009.1"/>
</dbReference>
<dbReference type="PROSITE" id="PS50931">
    <property type="entry name" value="HTH_LYSR"/>
    <property type="match status" value="1"/>
</dbReference>
<evidence type="ECO:0000256" key="3">
    <source>
        <dbReference type="ARBA" id="ARBA00023125"/>
    </source>
</evidence>
<protein>
    <submittedName>
        <fullName evidence="6">LysR family transcriptional regulator</fullName>
    </submittedName>
</protein>
<reference evidence="6 7" key="1">
    <citation type="submission" date="2014-03" db="EMBL/GenBank/DDBJ databases">
        <title>The draft genome sequence of Thalassospira mesophila JCM 18969.</title>
        <authorList>
            <person name="Lai Q."/>
            <person name="Shao Z."/>
        </authorList>
    </citation>
    <scope>NUCLEOTIDE SEQUENCE [LARGE SCALE GENOMIC DNA]</scope>
    <source>
        <strain evidence="6 7">JCM 18969</strain>
    </source>
</reference>
<dbReference type="InterPro" id="IPR036388">
    <property type="entry name" value="WH-like_DNA-bd_sf"/>
</dbReference>
<dbReference type="CDD" id="cd08460">
    <property type="entry name" value="PBP2_DntR_like_1"/>
    <property type="match status" value="1"/>
</dbReference>
<evidence type="ECO:0000256" key="1">
    <source>
        <dbReference type="ARBA" id="ARBA00009437"/>
    </source>
</evidence>
<dbReference type="AlphaFoldDB" id="A0A1Y2KXS5"/>
<feature type="domain" description="HTH lysR-type" evidence="5">
    <location>
        <begin position="6"/>
        <end position="63"/>
    </location>
</feature>
<name>A0A1Y2KXS5_9PROT</name>
<keyword evidence="7" id="KW-1185">Reference proteome</keyword>
<dbReference type="SUPFAM" id="SSF46785">
    <property type="entry name" value="Winged helix' DNA-binding domain"/>
    <property type="match status" value="1"/>
</dbReference>
<evidence type="ECO:0000313" key="6">
    <source>
        <dbReference type="EMBL" id="OSQ36774.1"/>
    </source>
</evidence>